<accession>A0A6S7KGY1</accession>
<sequence length="260" mass="29669">EPSTTGIDVNVIELTEQNAEDPWETIEEKFLTSESEANTVLYKKTVECIDSGRQTTSEELVKPVNRRKLVGEEEIFKIKSQRSTEHDQGTEYLHTRVRRNLERDAPEPLKPVMPVKPLPVKALSTKEVSLIKLQRSTEHDQNEVLRVFVIDFAGQSIYYDTHGCFVKPHCPCVLVHDVSLVFDEPAVPRFKASEEEEEIEMKNPHLNTNLDHFTSWLKFLQGLGECQDEQFSDKSGHITTAKGEKFEPPPVLIALTNNDK</sequence>
<dbReference type="Proteomes" id="UP001152795">
    <property type="component" value="Unassembled WGS sequence"/>
</dbReference>
<proteinExistence type="predicted"/>
<feature type="non-terminal residue" evidence="1">
    <location>
        <position position="1"/>
    </location>
</feature>
<keyword evidence="2" id="KW-1185">Reference proteome</keyword>
<dbReference type="EMBL" id="CACRXK020031946">
    <property type="protein sequence ID" value="CAB4043278.1"/>
    <property type="molecule type" value="Genomic_DNA"/>
</dbReference>
<name>A0A6S7KGY1_PARCT</name>
<dbReference type="AlphaFoldDB" id="A0A6S7KGY1"/>
<evidence type="ECO:0000313" key="2">
    <source>
        <dbReference type="Proteomes" id="UP001152795"/>
    </source>
</evidence>
<dbReference type="OrthoDB" id="10023302at2759"/>
<protein>
    <submittedName>
        <fullName evidence="1">Uncharacterized protein</fullName>
    </submittedName>
</protein>
<comment type="caution">
    <text evidence="1">The sequence shown here is derived from an EMBL/GenBank/DDBJ whole genome shotgun (WGS) entry which is preliminary data.</text>
</comment>
<feature type="non-terminal residue" evidence="1">
    <location>
        <position position="260"/>
    </location>
</feature>
<organism evidence="1 2">
    <name type="scientific">Paramuricea clavata</name>
    <name type="common">Red gorgonian</name>
    <name type="synonym">Violescent sea-whip</name>
    <dbReference type="NCBI Taxonomy" id="317549"/>
    <lineage>
        <taxon>Eukaryota</taxon>
        <taxon>Metazoa</taxon>
        <taxon>Cnidaria</taxon>
        <taxon>Anthozoa</taxon>
        <taxon>Octocorallia</taxon>
        <taxon>Malacalcyonacea</taxon>
        <taxon>Plexauridae</taxon>
        <taxon>Paramuricea</taxon>
    </lineage>
</organism>
<reference evidence="1" key="1">
    <citation type="submission" date="2020-04" db="EMBL/GenBank/DDBJ databases">
        <authorList>
            <person name="Alioto T."/>
            <person name="Alioto T."/>
            <person name="Gomez Garrido J."/>
        </authorList>
    </citation>
    <scope>NUCLEOTIDE SEQUENCE</scope>
    <source>
        <strain evidence="1">A484AB</strain>
    </source>
</reference>
<gene>
    <name evidence="1" type="ORF">PACLA_8A072266</name>
</gene>
<evidence type="ECO:0000313" key="1">
    <source>
        <dbReference type="EMBL" id="CAB4043278.1"/>
    </source>
</evidence>
<dbReference type="Gene3D" id="3.30.70.1390">
    <property type="entry name" value="ROC domain from the Parkinson's disease-associated leucine-rich repeat kinase 2"/>
    <property type="match status" value="1"/>
</dbReference>